<evidence type="ECO:0000313" key="5">
    <source>
        <dbReference type="EMBL" id="STZ69843.1"/>
    </source>
</evidence>
<dbReference type="InterPro" id="IPR024930">
    <property type="entry name" value="Skp_dom_sf"/>
</dbReference>
<evidence type="ECO:0000256" key="1">
    <source>
        <dbReference type="ARBA" id="ARBA00009091"/>
    </source>
</evidence>
<feature type="chain" id="PRO_5039986856" evidence="3">
    <location>
        <begin position="25"/>
        <end position="171"/>
    </location>
</feature>
<dbReference type="Proteomes" id="UP000596202">
    <property type="component" value="Chromosome"/>
</dbReference>
<comment type="similarity">
    <text evidence="1">Belongs to the Skp family.</text>
</comment>
<dbReference type="InterPro" id="IPR005632">
    <property type="entry name" value="Chaperone_Skp"/>
</dbReference>
<dbReference type="GeneID" id="93526294"/>
<evidence type="ECO:0000256" key="2">
    <source>
        <dbReference type="ARBA" id="ARBA00022729"/>
    </source>
</evidence>
<dbReference type="RefSeq" id="WP_002989920.1">
    <property type="nucleotide sequence ID" value="NZ_CP068107.1"/>
</dbReference>
<dbReference type="Pfam" id="PF03938">
    <property type="entry name" value="OmpH"/>
    <property type="match status" value="1"/>
</dbReference>
<proteinExistence type="inferred from homology"/>
<dbReference type="GO" id="GO:0051082">
    <property type="term" value="F:unfolded protein binding"/>
    <property type="evidence" value="ECO:0007669"/>
    <property type="project" value="InterPro"/>
</dbReference>
<dbReference type="EMBL" id="UGQL01000002">
    <property type="protein sequence ID" value="STZ69843.1"/>
    <property type="molecule type" value="Genomic_DNA"/>
</dbReference>
<dbReference type="GO" id="GO:0050821">
    <property type="term" value="P:protein stabilization"/>
    <property type="evidence" value="ECO:0007669"/>
    <property type="project" value="TreeGrafter"/>
</dbReference>
<feature type="signal peptide" evidence="3">
    <location>
        <begin position="1"/>
        <end position="24"/>
    </location>
</feature>
<dbReference type="SUPFAM" id="SSF111384">
    <property type="entry name" value="OmpH-like"/>
    <property type="match status" value="1"/>
</dbReference>
<dbReference type="PANTHER" id="PTHR35089">
    <property type="entry name" value="CHAPERONE PROTEIN SKP"/>
    <property type="match status" value="1"/>
</dbReference>
<evidence type="ECO:0000313" key="4">
    <source>
        <dbReference type="EMBL" id="QQU00467.1"/>
    </source>
</evidence>
<dbReference type="PANTHER" id="PTHR35089:SF1">
    <property type="entry name" value="CHAPERONE PROTEIN SKP"/>
    <property type="match status" value="1"/>
</dbReference>
<name>A0A378U6P7_MYROD</name>
<keyword evidence="2 3" id="KW-0732">Signal</keyword>
<dbReference type="AlphaFoldDB" id="A0A378U6P7"/>
<evidence type="ECO:0000256" key="3">
    <source>
        <dbReference type="SAM" id="SignalP"/>
    </source>
</evidence>
<evidence type="ECO:0000313" key="6">
    <source>
        <dbReference type="Proteomes" id="UP000255024"/>
    </source>
</evidence>
<dbReference type="SMART" id="SM00935">
    <property type="entry name" value="OmpH"/>
    <property type="match status" value="1"/>
</dbReference>
<sequence length="171" mass="18949">MKKMKSLLIAAVMFFGVSLTTATAQTKVAHIDVQALITEMPAMKSAEAELKTLSEKYQKEYGTMVSEYQTKAQKYQTEAPTVGDKVNEDRQKEVEDLLQRIQQFQTTASQDLQKKEVDLTQPIFEKARTAIQKVARAQGIQYVLDSSMGSGVLLADGTNLAADVKKELGIK</sequence>
<protein>
    <submittedName>
        <fullName evidence="4">OmpH family outer membrane protein</fullName>
    </submittedName>
    <submittedName>
        <fullName evidence="5">Periplasmic chaperone</fullName>
    </submittedName>
</protein>
<accession>A0A378U6P7</accession>
<gene>
    <name evidence="4" type="ORF">I6I88_01450</name>
    <name evidence="5" type="ORF">NCTC11179_03360</name>
</gene>
<keyword evidence="6" id="KW-1185">Reference proteome</keyword>
<dbReference type="EMBL" id="CP068108">
    <property type="protein sequence ID" value="QQU00467.1"/>
    <property type="molecule type" value="Genomic_DNA"/>
</dbReference>
<dbReference type="OrthoDB" id="1524711at2"/>
<reference evidence="4 7" key="2">
    <citation type="submission" date="2021-01" db="EMBL/GenBank/DDBJ databases">
        <title>FDA dAtabase for Regulatory Grade micrObial Sequences (FDA-ARGOS): Supporting development and validation of Infectious Disease Dx tests.</title>
        <authorList>
            <person name="Sproer C."/>
            <person name="Gronow S."/>
            <person name="Severitt S."/>
            <person name="Schroder I."/>
            <person name="Tallon L."/>
            <person name="Sadzewicz L."/>
            <person name="Zhao X."/>
            <person name="Boylan J."/>
            <person name="Ott S."/>
            <person name="Bowen H."/>
            <person name="Vavikolanu K."/>
            <person name="Mehta A."/>
            <person name="Aluvathingal J."/>
            <person name="Nadendla S."/>
            <person name="Lowell S."/>
            <person name="Myers T."/>
            <person name="Yan Y."/>
            <person name="Sichtig H."/>
        </authorList>
    </citation>
    <scope>NUCLEOTIDE SEQUENCE [LARGE SCALE GENOMIC DNA]</scope>
    <source>
        <strain evidence="4 7">FDAARGOS_1131</strain>
    </source>
</reference>
<dbReference type="Proteomes" id="UP000255024">
    <property type="component" value="Unassembled WGS sequence"/>
</dbReference>
<dbReference type="GO" id="GO:0005829">
    <property type="term" value="C:cytosol"/>
    <property type="evidence" value="ECO:0007669"/>
    <property type="project" value="TreeGrafter"/>
</dbReference>
<evidence type="ECO:0000313" key="7">
    <source>
        <dbReference type="Proteomes" id="UP000596202"/>
    </source>
</evidence>
<reference evidence="5 6" key="1">
    <citation type="submission" date="2018-06" db="EMBL/GenBank/DDBJ databases">
        <authorList>
            <consortium name="Pathogen Informatics"/>
            <person name="Doyle S."/>
        </authorList>
    </citation>
    <scope>NUCLEOTIDE SEQUENCE [LARGE SCALE GENOMIC DNA]</scope>
    <source>
        <strain evidence="5 6">NCTC11179</strain>
    </source>
</reference>
<organism evidence="5 6">
    <name type="scientific">Myroides odoratus</name>
    <name type="common">Flavobacterium odoratum</name>
    <dbReference type="NCBI Taxonomy" id="256"/>
    <lineage>
        <taxon>Bacteria</taxon>
        <taxon>Pseudomonadati</taxon>
        <taxon>Bacteroidota</taxon>
        <taxon>Flavobacteriia</taxon>
        <taxon>Flavobacteriales</taxon>
        <taxon>Flavobacteriaceae</taxon>
        <taxon>Myroides</taxon>
    </lineage>
</organism>
<dbReference type="Gene3D" id="3.30.910.20">
    <property type="entry name" value="Skp domain"/>
    <property type="match status" value="1"/>
</dbReference>